<dbReference type="CDD" id="cd00257">
    <property type="entry name" value="beta-trefoil_FSCN-like"/>
    <property type="match status" value="1"/>
</dbReference>
<dbReference type="SUPFAM" id="SSF50405">
    <property type="entry name" value="Actin-crosslinking proteins"/>
    <property type="match status" value="1"/>
</dbReference>
<dbReference type="AlphaFoldDB" id="A0A183CGM9"/>
<dbReference type="InterPro" id="IPR008999">
    <property type="entry name" value="Actin-crosslinking"/>
</dbReference>
<keyword evidence="2" id="KW-1185">Reference proteome</keyword>
<evidence type="ECO:0000313" key="3">
    <source>
        <dbReference type="WBParaSite" id="GPLIN_001203400"/>
    </source>
</evidence>
<evidence type="ECO:0000256" key="1">
    <source>
        <dbReference type="SAM" id="SignalP"/>
    </source>
</evidence>
<keyword evidence="1" id="KW-0732">Signal</keyword>
<protein>
    <submittedName>
        <fullName evidence="3">GOLD domain-containing protein</fullName>
    </submittedName>
</protein>
<name>A0A183CGM9_GLOPA</name>
<proteinExistence type="predicted"/>
<feature type="signal peptide" evidence="1">
    <location>
        <begin position="1"/>
        <end position="23"/>
    </location>
</feature>
<reference evidence="2" key="1">
    <citation type="submission" date="2014-05" db="EMBL/GenBank/DDBJ databases">
        <title>The genome and life-stage specific transcriptomes of Globodera pallida elucidate key aspects of plant parasitism by a cyst nematode.</title>
        <authorList>
            <person name="Cotton J.A."/>
            <person name="Lilley C.J."/>
            <person name="Jones L.M."/>
            <person name="Kikuchi T."/>
            <person name="Reid A.J."/>
            <person name="Thorpe P."/>
            <person name="Tsai I.J."/>
            <person name="Beasley H."/>
            <person name="Blok V."/>
            <person name="Cock P.J.A."/>
            <person name="Van den Akker S.E."/>
            <person name="Holroyd N."/>
            <person name="Hunt M."/>
            <person name="Mantelin S."/>
            <person name="Naghra H."/>
            <person name="Pain A."/>
            <person name="Palomares-Rius J.E."/>
            <person name="Zarowiecki M."/>
            <person name="Berriman M."/>
            <person name="Jones J.T."/>
            <person name="Urwin P.E."/>
        </authorList>
    </citation>
    <scope>NUCLEOTIDE SEQUENCE [LARGE SCALE GENOMIC DNA]</scope>
    <source>
        <strain evidence="2">Lindley</strain>
    </source>
</reference>
<reference evidence="3" key="2">
    <citation type="submission" date="2016-06" db="UniProtKB">
        <authorList>
            <consortium name="WormBaseParasite"/>
        </authorList>
    </citation>
    <scope>IDENTIFICATION</scope>
</reference>
<sequence>MSSAFLFVFILTLTLLPVPSLQAASFITLHCQGNGLYVSGRWNENGQTADLPLPSEFTMFLVRGNKDGTVSFVSNSNRMLLTVVPKYFGRIVLAHQKNDTSNKFKLIPYTDGTYAIKAAANGKYASCRNFSYQLLANREKVEGPFERFYLDTVTALAEFVTVRVPLKLRHIKNHRKSG</sequence>
<dbReference type="WBParaSite" id="GPLIN_001203400">
    <property type="protein sequence ID" value="GPLIN_001203400"/>
    <property type="gene ID" value="GPLIN_001203400"/>
</dbReference>
<organism evidence="2 3">
    <name type="scientific">Globodera pallida</name>
    <name type="common">Potato cyst nematode worm</name>
    <name type="synonym">Heterodera pallida</name>
    <dbReference type="NCBI Taxonomy" id="36090"/>
    <lineage>
        <taxon>Eukaryota</taxon>
        <taxon>Metazoa</taxon>
        <taxon>Ecdysozoa</taxon>
        <taxon>Nematoda</taxon>
        <taxon>Chromadorea</taxon>
        <taxon>Rhabditida</taxon>
        <taxon>Tylenchina</taxon>
        <taxon>Tylenchomorpha</taxon>
        <taxon>Tylenchoidea</taxon>
        <taxon>Heteroderidae</taxon>
        <taxon>Heteroderinae</taxon>
        <taxon>Globodera</taxon>
    </lineage>
</organism>
<evidence type="ECO:0000313" key="2">
    <source>
        <dbReference type="Proteomes" id="UP000050741"/>
    </source>
</evidence>
<accession>A0A183CGM9</accession>
<dbReference type="Gene3D" id="2.80.10.50">
    <property type="match status" value="1"/>
</dbReference>
<dbReference type="Proteomes" id="UP000050741">
    <property type="component" value="Unassembled WGS sequence"/>
</dbReference>
<feature type="chain" id="PRO_5008147596" evidence="1">
    <location>
        <begin position="24"/>
        <end position="178"/>
    </location>
</feature>